<name>A0ABP9VNC8_9BACT</name>
<dbReference type="SUPFAM" id="SSF46894">
    <property type="entry name" value="C-terminal effector domain of the bipartite response regulators"/>
    <property type="match status" value="1"/>
</dbReference>
<proteinExistence type="predicted"/>
<accession>A0ABP9VNC8</accession>
<comment type="caution">
    <text evidence="3">The sequence shown here is derived from an EMBL/GenBank/DDBJ whole genome shotgun (WGS) entry which is preliminary data.</text>
</comment>
<organism evidence="3 4">
    <name type="scientific">Novipirellula caenicola</name>
    <dbReference type="NCBI Taxonomy" id="1536901"/>
    <lineage>
        <taxon>Bacteria</taxon>
        <taxon>Pseudomonadati</taxon>
        <taxon>Planctomycetota</taxon>
        <taxon>Planctomycetia</taxon>
        <taxon>Pirellulales</taxon>
        <taxon>Pirellulaceae</taxon>
        <taxon>Novipirellula</taxon>
    </lineage>
</organism>
<dbReference type="Gene3D" id="1.10.10.10">
    <property type="entry name" value="Winged helix-like DNA-binding domain superfamily/Winged helix DNA-binding domain"/>
    <property type="match status" value="1"/>
</dbReference>
<evidence type="ECO:0000259" key="2">
    <source>
        <dbReference type="PROSITE" id="PS50043"/>
    </source>
</evidence>
<feature type="domain" description="HTH luxR-type" evidence="2">
    <location>
        <begin position="49"/>
        <end position="114"/>
    </location>
</feature>
<dbReference type="Proteomes" id="UP001416858">
    <property type="component" value="Unassembled WGS sequence"/>
</dbReference>
<dbReference type="EMBL" id="BAABRO010000002">
    <property type="protein sequence ID" value="GAA5505790.1"/>
    <property type="molecule type" value="Genomic_DNA"/>
</dbReference>
<dbReference type="Pfam" id="PF00196">
    <property type="entry name" value="GerE"/>
    <property type="match status" value="1"/>
</dbReference>
<dbReference type="SMART" id="SM00421">
    <property type="entry name" value="HTH_LUXR"/>
    <property type="match status" value="1"/>
</dbReference>
<protein>
    <recommendedName>
        <fullName evidence="2">HTH luxR-type domain-containing protein</fullName>
    </recommendedName>
</protein>
<dbReference type="InterPro" id="IPR000792">
    <property type="entry name" value="Tscrpt_reg_LuxR_C"/>
</dbReference>
<keyword evidence="4" id="KW-1185">Reference proteome</keyword>
<gene>
    <name evidence="3" type="ORF">Rcae01_01237</name>
</gene>
<dbReference type="InterPro" id="IPR036388">
    <property type="entry name" value="WH-like_DNA-bd_sf"/>
</dbReference>
<feature type="region of interest" description="Disordered" evidence="1">
    <location>
        <begin position="1"/>
        <end position="32"/>
    </location>
</feature>
<evidence type="ECO:0000256" key="1">
    <source>
        <dbReference type="SAM" id="MobiDB-lite"/>
    </source>
</evidence>
<sequence>MRLDDRGSVGHPGSIEPSQSPTANELESANTWEKTHPGTRLVNWDEWPQIAAHLHLTQRELDVIVLLFYGHTRNAIGRMLEIQPRTVRQYVEQLHLKLEVQDRVALVLKVVECRDALRTGDEPREEVGDDDLFPASAASRQSRPKRQHPVL</sequence>
<feature type="compositionally biased region" description="Polar residues" evidence="1">
    <location>
        <begin position="16"/>
        <end position="32"/>
    </location>
</feature>
<evidence type="ECO:0000313" key="4">
    <source>
        <dbReference type="Proteomes" id="UP001416858"/>
    </source>
</evidence>
<dbReference type="PROSITE" id="PS50043">
    <property type="entry name" value="HTH_LUXR_2"/>
    <property type="match status" value="1"/>
</dbReference>
<feature type="compositionally biased region" description="Basic residues" evidence="1">
    <location>
        <begin position="142"/>
        <end position="151"/>
    </location>
</feature>
<dbReference type="RefSeq" id="WP_345682779.1">
    <property type="nucleotide sequence ID" value="NZ_BAABRO010000002.1"/>
</dbReference>
<dbReference type="InterPro" id="IPR016032">
    <property type="entry name" value="Sig_transdc_resp-reg_C-effctor"/>
</dbReference>
<evidence type="ECO:0000313" key="3">
    <source>
        <dbReference type="EMBL" id="GAA5505790.1"/>
    </source>
</evidence>
<reference evidence="3 4" key="1">
    <citation type="submission" date="2024-02" db="EMBL/GenBank/DDBJ databases">
        <title>Rhodopirellula caenicola NBRC 110016.</title>
        <authorList>
            <person name="Ichikawa N."/>
            <person name="Katano-Makiyama Y."/>
            <person name="Hidaka K."/>
        </authorList>
    </citation>
    <scope>NUCLEOTIDE SEQUENCE [LARGE SCALE GENOMIC DNA]</scope>
    <source>
        <strain evidence="3 4">NBRC 110016</strain>
    </source>
</reference>
<dbReference type="PRINTS" id="PR00038">
    <property type="entry name" value="HTHLUXR"/>
</dbReference>
<feature type="region of interest" description="Disordered" evidence="1">
    <location>
        <begin position="121"/>
        <end position="151"/>
    </location>
</feature>